<dbReference type="Gene3D" id="1.10.260.50">
    <property type="match status" value="1"/>
</dbReference>
<keyword evidence="6" id="KW-0408">Iron</keyword>
<organism evidence="9">
    <name type="scientific">marine sediment metagenome</name>
    <dbReference type="NCBI Taxonomy" id="412755"/>
    <lineage>
        <taxon>unclassified sequences</taxon>
        <taxon>metagenomes</taxon>
        <taxon>ecological metagenomes</taxon>
    </lineage>
</organism>
<sequence>AKEAGIYFHTDAVQMAGHIPVDVNELGVDLLSISAHKFYGPKGVGALYIRKGTKLIPFLHGGEQERRRRASTENVPGIAGFGRAAELAQQEMSEEAEQLTYLRDNLTKGILEQIDHTRLNGHPLKRLPNNVNVSVDFVEGESMCLNLDLEGICVSTGSACSSSSLKPSHVLLAMGLSHEQAHGSLRFTLGKWTTEEEIGRVLEVLPRIVAKLRAMSPLLKSQR</sequence>
<comment type="cofactor">
    <cofactor evidence="1">
        <name>pyridoxal 5'-phosphate</name>
        <dbReference type="ChEBI" id="CHEBI:597326"/>
    </cofactor>
</comment>
<dbReference type="InterPro" id="IPR015422">
    <property type="entry name" value="PyrdxlP-dep_Trfase_small"/>
</dbReference>
<comment type="similarity">
    <text evidence="2">Belongs to the class-V pyridoxal-phosphate-dependent aminotransferase family. NifS/IscS subfamily.</text>
</comment>
<proteinExistence type="inferred from homology"/>
<dbReference type="EMBL" id="BARW01032777">
    <property type="protein sequence ID" value="GAJ03362.1"/>
    <property type="molecule type" value="Genomic_DNA"/>
</dbReference>
<reference evidence="9" key="1">
    <citation type="journal article" date="2014" name="Front. Microbiol.">
        <title>High frequency of phylogenetically diverse reductive dehalogenase-homologous genes in deep subseafloor sedimentary metagenomes.</title>
        <authorList>
            <person name="Kawai M."/>
            <person name="Futagami T."/>
            <person name="Toyoda A."/>
            <person name="Takaki Y."/>
            <person name="Nishi S."/>
            <person name="Hori S."/>
            <person name="Arai W."/>
            <person name="Tsubouchi T."/>
            <person name="Morono Y."/>
            <person name="Uchiyama I."/>
            <person name="Ito T."/>
            <person name="Fujiyama A."/>
            <person name="Inagaki F."/>
            <person name="Takami H."/>
        </authorList>
    </citation>
    <scope>NUCLEOTIDE SEQUENCE</scope>
    <source>
        <strain evidence="9">Expedition CK06-06</strain>
    </source>
</reference>
<keyword evidence="4" id="KW-0479">Metal-binding</keyword>
<evidence type="ECO:0000256" key="3">
    <source>
        <dbReference type="ARBA" id="ARBA00012239"/>
    </source>
</evidence>
<dbReference type="InterPro" id="IPR020578">
    <property type="entry name" value="Aminotrans_V_PyrdxlP_BS"/>
</dbReference>
<dbReference type="GO" id="GO:0051536">
    <property type="term" value="F:iron-sulfur cluster binding"/>
    <property type="evidence" value="ECO:0007669"/>
    <property type="project" value="UniProtKB-KW"/>
</dbReference>
<dbReference type="InterPro" id="IPR015424">
    <property type="entry name" value="PyrdxlP-dep_Trfase"/>
</dbReference>
<dbReference type="GO" id="GO:0046872">
    <property type="term" value="F:metal ion binding"/>
    <property type="evidence" value="ECO:0007669"/>
    <property type="project" value="UniProtKB-KW"/>
</dbReference>
<feature type="non-terminal residue" evidence="9">
    <location>
        <position position="1"/>
    </location>
</feature>
<dbReference type="EC" id="2.8.1.7" evidence="3"/>
<name>X1UIG1_9ZZZZ</name>
<dbReference type="InterPro" id="IPR015421">
    <property type="entry name" value="PyrdxlP-dep_Trfase_major"/>
</dbReference>
<evidence type="ECO:0000256" key="1">
    <source>
        <dbReference type="ARBA" id="ARBA00001933"/>
    </source>
</evidence>
<dbReference type="PANTHER" id="PTHR11601">
    <property type="entry name" value="CYSTEINE DESULFURYLASE FAMILY MEMBER"/>
    <property type="match status" value="1"/>
</dbReference>
<dbReference type="InterPro" id="IPR000192">
    <property type="entry name" value="Aminotrans_V_dom"/>
</dbReference>
<keyword evidence="5" id="KW-0663">Pyridoxal phosphate</keyword>
<evidence type="ECO:0000313" key="9">
    <source>
        <dbReference type="EMBL" id="GAJ03362.1"/>
    </source>
</evidence>
<dbReference type="AlphaFoldDB" id="X1UIG1"/>
<evidence type="ECO:0000256" key="5">
    <source>
        <dbReference type="ARBA" id="ARBA00022898"/>
    </source>
</evidence>
<keyword evidence="7" id="KW-0411">Iron-sulfur</keyword>
<dbReference type="Gene3D" id="3.90.1150.10">
    <property type="entry name" value="Aspartate Aminotransferase, domain 1"/>
    <property type="match status" value="1"/>
</dbReference>
<evidence type="ECO:0000256" key="4">
    <source>
        <dbReference type="ARBA" id="ARBA00022723"/>
    </source>
</evidence>
<dbReference type="Pfam" id="PF00266">
    <property type="entry name" value="Aminotran_5"/>
    <property type="match status" value="1"/>
</dbReference>
<feature type="domain" description="Aminotransferase class V" evidence="8">
    <location>
        <begin position="1"/>
        <end position="200"/>
    </location>
</feature>
<evidence type="ECO:0000256" key="6">
    <source>
        <dbReference type="ARBA" id="ARBA00023004"/>
    </source>
</evidence>
<protein>
    <recommendedName>
        <fullName evidence="3">cysteine desulfurase</fullName>
        <ecNumber evidence="3">2.8.1.7</ecNumber>
    </recommendedName>
</protein>
<dbReference type="GO" id="GO:0031071">
    <property type="term" value="F:cysteine desulfurase activity"/>
    <property type="evidence" value="ECO:0007669"/>
    <property type="project" value="UniProtKB-EC"/>
</dbReference>
<dbReference type="PROSITE" id="PS00595">
    <property type="entry name" value="AA_TRANSFER_CLASS_5"/>
    <property type="match status" value="1"/>
</dbReference>
<gene>
    <name evidence="9" type="ORF">S12H4_51793</name>
</gene>
<dbReference type="PANTHER" id="PTHR11601:SF34">
    <property type="entry name" value="CYSTEINE DESULFURASE"/>
    <property type="match status" value="1"/>
</dbReference>
<comment type="caution">
    <text evidence="9">The sequence shown here is derived from an EMBL/GenBank/DDBJ whole genome shotgun (WGS) entry which is preliminary data.</text>
</comment>
<accession>X1UIG1</accession>
<dbReference type="Gene3D" id="3.40.640.10">
    <property type="entry name" value="Type I PLP-dependent aspartate aminotransferase-like (Major domain)"/>
    <property type="match status" value="1"/>
</dbReference>
<evidence type="ECO:0000259" key="8">
    <source>
        <dbReference type="Pfam" id="PF00266"/>
    </source>
</evidence>
<dbReference type="SUPFAM" id="SSF53383">
    <property type="entry name" value="PLP-dependent transferases"/>
    <property type="match status" value="1"/>
</dbReference>
<evidence type="ECO:0000256" key="2">
    <source>
        <dbReference type="ARBA" id="ARBA00006490"/>
    </source>
</evidence>
<evidence type="ECO:0000256" key="7">
    <source>
        <dbReference type="ARBA" id="ARBA00023014"/>
    </source>
</evidence>